<proteinExistence type="predicted"/>
<evidence type="ECO:0000256" key="1">
    <source>
        <dbReference type="ARBA" id="ARBA00004141"/>
    </source>
</evidence>
<feature type="domain" description="NfeD-like C-terminal" evidence="6">
    <location>
        <begin position="121"/>
        <end position="172"/>
    </location>
</feature>
<dbReference type="InterPro" id="IPR052165">
    <property type="entry name" value="Membrane_assoc_protease"/>
</dbReference>
<comment type="subcellular location">
    <subcellularLocation>
        <location evidence="1">Membrane</location>
        <topology evidence="1">Multi-pass membrane protein</topology>
    </subcellularLocation>
</comment>
<feature type="transmembrane region" description="Helical" evidence="5">
    <location>
        <begin position="35"/>
        <end position="51"/>
    </location>
</feature>
<dbReference type="AlphaFoldDB" id="A0A7C1NA33"/>
<dbReference type="EMBL" id="DSTU01000008">
    <property type="protein sequence ID" value="HFJ54254.1"/>
    <property type="molecule type" value="Genomic_DNA"/>
</dbReference>
<dbReference type="Gene3D" id="2.40.50.140">
    <property type="entry name" value="Nucleic acid-binding proteins"/>
    <property type="match status" value="1"/>
</dbReference>
<evidence type="ECO:0000256" key="2">
    <source>
        <dbReference type="ARBA" id="ARBA00022692"/>
    </source>
</evidence>
<dbReference type="InterPro" id="IPR002810">
    <property type="entry name" value="NfeD-like_C"/>
</dbReference>
<dbReference type="InterPro" id="IPR012340">
    <property type="entry name" value="NA-bd_OB-fold"/>
</dbReference>
<protein>
    <submittedName>
        <fullName evidence="7">NfeD family protein</fullName>
    </submittedName>
</protein>
<dbReference type="EMBL" id="DSLG01000005">
    <property type="protein sequence ID" value="HEA87299.1"/>
    <property type="molecule type" value="Genomic_DNA"/>
</dbReference>
<keyword evidence="3 5" id="KW-1133">Transmembrane helix</keyword>
<dbReference type="GO" id="GO:0005886">
    <property type="term" value="C:plasma membrane"/>
    <property type="evidence" value="ECO:0007669"/>
    <property type="project" value="TreeGrafter"/>
</dbReference>
<organism evidence="7">
    <name type="scientific">candidate division WOR-3 bacterium</name>
    <dbReference type="NCBI Taxonomy" id="2052148"/>
    <lineage>
        <taxon>Bacteria</taxon>
        <taxon>Bacteria division WOR-3</taxon>
    </lineage>
</organism>
<feature type="transmembrane region" description="Helical" evidence="5">
    <location>
        <begin position="58"/>
        <end position="77"/>
    </location>
</feature>
<reference evidence="7" key="1">
    <citation type="journal article" date="2020" name="mSystems">
        <title>Genome- and Community-Level Interaction Insights into Carbon Utilization and Element Cycling Functions of Hydrothermarchaeota in Hydrothermal Sediment.</title>
        <authorList>
            <person name="Zhou Z."/>
            <person name="Liu Y."/>
            <person name="Xu W."/>
            <person name="Pan J."/>
            <person name="Luo Z.H."/>
            <person name="Li M."/>
        </authorList>
    </citation>
    <scope>NUCLEOTIDE SEQUENCE [LARGE SCALE GENOMIC DNA]</scope>
    <source>
        <strain evidence="7">SpSt-265</strain>
        <strain evidence="8">SpSt-465</strain>
    </source>
</reference>
<dbReference type="PANTHER" id="PTHR33507:SF3">
    <property type="entry name" value="INNER MEMBRANE PROTEIN YBBJ"/>
    <property type="match status" value="1"/>
</dbReference>
<sequence length="176" mass="19314">MQLTAGLLLAFGLTFVIQVPILARGKLFKEDNMPVIKPGVWIVLALVLAALEMFVPGLVIIWFGVGALLTGIIAFFIHNPYVHYAAFLLFSGLGVFLAQWIGRKITHPEPEPVGALRYQSATGVVVQEIAPPNYGRVKISGEEWLAESEVRIAAGSRIRVRKVDGTRLIVEPINKE</sequence>
<evidence type="ECO:0000256" key="5">
    <source>
        <dbReference type="SAM" id="Phobius"/>
    </source>
</evidence>
<dbReference type="SUPFAM" id="SSF141322">
    <property type="entry name" value="NfeD domain-like"/>
    <property type="match status" value="1"/>
</dbReference>
<evidence type="ECO:0000256" key="3">
    <source>
        <dbReference type="ARBA" id="ARBA00022989"/>
    </source>
</evidence>
<feature type="transmembrane region" description="Helical" evidence="5">
    <location>
        <begin position="83"/>
        <end position="102"/>
    </location>
</feature>
<evidence type="ECO:0000256" key="4">
    <source>
        <dbReference type="ARBA" id="ARBA00023136"/>
    </source>
</evidence>
<evidence type="ECO:0000259" key="6">
    <source>
        <dbReference type="Pfam" id="PF01957"/>
    </source>
</evidence>
<dbReference type="PANTHER" id="PTHR33507">
    <property type="entry name" value="INNER MEMBRANE PROTEIN YBBJ"/>
    <property type="match status" value="1"/>
</dbReference>
<accession>A0A7C1NA33</accession>
<gene>
    <name evidence="7" type="ORF">ENP94_04720</name>
    <name evidence="8" type="ORF">ENS16_06155</name>
</gene>
<evidence type="ECO:0000313" key="8">
    <source>
        <dbReference type="EMBL" id="HFJ54254.1"/>
    </source>
</evidence>
<evidence type="ECO:0000313" key="7">
    <source>
        <dbReference type="EMBL" id="HEA87299.1"/>
    </source>
</evidence>
<dbReference type="Pfam" id="PF01957">
    <property type="entry name" value="NfeD"/>
    <property type="match status" value="1"/>
</dbReference>
<keyword evidence="4 5" id="KW-0472">Membrane</keyword>
<keyword evidence="2 5" id="KW-0812">Transmembrane</keyword>
<name>A0A7C1NA33_UNCW3</name>
<comment type="caution">
    <text evidence="7">The sequence shown here is derived from an EMBL/GenBank/DDBJ whole genome shotgun (WGS) entry which is preliminary data.</text>
</comment>